<sequence>MKSVLGSSVFALAAVACPTPNNAPRSGCPAVSGDMTISSYQLYPENADYDSQRCLVYFSAVYNSTVAAWNHQTNTVEKTLAVPGLSDDPSLHLSGVKLDPQGRLSLIVDAGRAFDTSGADIVGANFLVKYDLAADRVLWRADLTALTNGTYGGYQDVAHDARTGASFALGTFPSSLVRVAADGQAATAWYLRTPADHTVKGFSGAVPAPDGKALLVSDSSDGGLYRFDMAAARGTPEAVPITDGKSGAATRMTTSLDGVSIPPRWGGKVILVSDNAAGTHVLYSDDASWTGAELRGTVPNRLLDAGGVTVATVSVGGGGSVYAVTEYFGDAKLPGSRAGDRSQWPLIDITADIEALL</sequence>
<evidence type="ECO:0000313" key="3">
    <source>
        <dbReference type="Proteomes" id="UP001396898"/>
    </source>
</evidence>
<comment type="caution">
    <text evidence="2">The sequence shown here is derived from an EMBL/GenBank/DDBJ whole genome shotgun (WGS) entry which is preliminary data.</text>
</comment>
<dbReference type="Pfam" id="PF22701">
    <property type="entry name" value="Mala_s_1-like"/>
    <property type="match status" value="1"/>
</dbReference>
<dbReference type="EMBL" id="JAQQWI010000008">
    <property type="protein sequence ID" value="KAK8023344.1"/>
    <property type="molecule type" value="Genomic_DNA"/>
</dbReference>
<reference evidence="2 3" key="1">
    <citation type="submission" date="2023-01" db="EMBL/GenBank/DDBJ databases">
        <title>Analysis of 21 Apiospora genomes using comparative genomics revels a genus with tremendous synthesis potential of carbohydrate active enzymes and secondary metabolites.</title>
        <authorList>
            <person name="Sorensen T."/>
        </authorList>
    </citation>
    <scope>NUCLEOTIDE SEQUENCE [LARGE SCALE GENOMIC DNA]</scope>
    <source>
        <strain evidence="2 3">CBS 20057</strain>
    </source>
</reference>
<dbReference type="Gene3D" id="2.120.10.30">
    <property type="entry name" value="TolB, C-terminal domain"/>
    <property type="match status" value="1"/>
</dbReference>
<evidence type="ECO:0000256" key="1">
    <source>
        <dbReference type="SAM" id="SignalP"/>
    </source>
</evidence>
<dbReference type="InterPro" id="IPR011042">
    <property type="entry name" value="6-blade_b-propeller_TolB-like"/>
</dbReference>
<dbReference type="Proteomes" id="UP001396898">
    <property type="component" value="Unassembled WGS sequence"/>
</dbReference>
<dbReference type="PROSITE" id="PS51257">
    <property type="entry name" value="PROKAR_LIPOPROTEIN"/>
    <property type="match status" value="1"/>
</dbReference>
<dbReference type="CDD" id="cd12811">
    <property type="entry name" value="MALA"/>
    <property type="match status" value="1"/>
</dbReference>
<feature type="chain" id="PRO_5046301936" evidence="1">
    <location>
        <begin position="17"/>
        <end position="357"/>
    </location>
</feature>
<organism evidence="2 3">
    <name type="scientific">Apiospora marii</name>
    <dbReference type="NCBI Taxonomy" id="335849"/>
    <lineage>
        <taxon>Eukaryota</taxon>
        <taxon>Fungi</taxon>
        <taxon>Dikarya</taxon>
        <taxon>Ascomycota</taxon>
        <taxon>Pezizomycotina</taxon>
        <taxon>Sordariomycetes</taxon>
        <taxon>Xylariomycetidae</taxon>
        <taxon>Amphisphaeriales</taxon>
        <taxon>Apiosporaceae</taxon>
        <taxon>Apiospora</taxon>
    </lineage>
</organism>
<protein>
    <submittedName>
        <fullName evidence="2">Trichothecene biosynthesis</fullName>
    </submittedName>
</protein>
<keyword evidence="3" id="KW-1185">Reference proteome</keyword>
<gene>
    <name evidence="2" type="ORF">PG991_006583</name>
</gene>
<name>A0ABR1S1Q7_9PEZI</name>
<keyword evidence="1" id="KW-0732">Signal</keyword>
<accession>A0ABR1S1Q7</accession>
<dbReference type="SUPFAM" id="SSF101898">
    <property type="entry name" value="NHL repeat"/>
    <property type="match status" value="1"/>
</dbReference>
<feature type="signal peptide" evidence="1">
    <location>
        <begin position="1"/>
        <end position="16"/>
    </location>
</feature>
<dbReference type="InterPro" id="IPR054550">
    <property type="entry name" value="Mala_s_1-like"/>
</dbReference>
<proteinExistence type="predicted"/>
<evidence type="ECO:0000313" key="2">
    <source>
        <dbReference type="EMBL" id="KAK8023344.1"/>
    </source>
</evidence>